<dbReference type="Gene3D" id="1.10.10.1320">
    <property type="entry name" value="Anti-sigma factor, zinc-finger domain"/>
    <property type="match status" value="1"/>
</dbReference>
<accession>A0ABS9XHG0</accession>
<evidence type="ECO:0000256" key="1">
    <source>
        <dbReference type="ARBA" id="ARBA00023015"/>
    </source>
</evidence>
<evidence type="ECO:0000313" key="6">
    <source>
        <dbReference type="Proteomes" id="UP001165270"/>
    </source>
</evidence>
<evidence type="ECO:0000256" key="2">
    <source>
        <dbReference type="ARBA" id="ARBA00023163"/>
    </source>
</evidence>
<protein>
    <recommendedName>
        <fullName evidence="7">Zinc-finger domain-containing protein</fullName>
    </recommendedName>
</protein>
<keyword evidence="2" id="KW-0804">Transcription</keyword>
<feature type="region of interest" description="Disordered" evidence="3">
    <location>
        <begin position="174"/>
        <end position="227"/>
    </location>
</feature>
<keyword evidence="4" id="KW-1133">Transmembrane helix</keyword>
<evidence type="ECO:0000313" key="5">
    <source>
        <dbReference type="EMBL" id="MCI3240786.1"/>
    </source>
</evidence>
<keyword evidence="4" id="KW-0812">Transmembrane</keyword>
<name>A0ABS9XHG0_9ACTN</name>
<reference evidence="5" key="1">
    <citation type="submission" date="2022-03" db="EMBL/GenBank/DDBJ databases">
        <title>Streptomyces 7R015 and 7R016 isolated from Barleria lupulina in Thailand.</title>
        <authorList>
            <person name="Kanchanasin P."/>
            <person name="Phongsopitanun W."/>
            <person name="Tanasupawat S."/>
        </authorList>
    </citation>
    <scope>NUCLEOTIDE SEQUENCE</scope>
    <source>
        <strain evidence="5">7R016</strain>
    </source>
</reference>
<evidence type="ECO:0000256" key="3">
    <source>
        <dbReference type="SAM" id="MobiDB-lite"/>
    </source>
</evidence>
<dbReference type="EMBL" id="JALDAX010000004">
    <property type="protein sequence ID" value="MCI3240786.1"/>
    <property type="molecule type" value="Genomic_DNA"/>
</dbReference>
<keyword evidence="6" id="KW-1185">Reference proteome</keyword>
<feature type="region of interest" description="Disordered" evidence="3">
    <location>
        <begin position="88"/>
        <end position="144"/>
    </location>
</feature>
<evidence type="ECO:0008006" key="7">
    <source>
        <dbReference type="Google" id="ProtNLM"/>
    </source>
</evidence>
<evidence type="ECO:0000256" key="4">
    <source>
        <dbReference type="SAM" id="Phobius"/>
    </source>
</evidence>
<keyword evidence="4" id="KW-0472">Membrane</keyword>
<dbReference type="Proteomes" id="UP001165270">
    <property type="component" value="Unassembled WGS sequence"/>
</dbReference>
<proteinExistence type="predicted"/>
<sequence length="303" mass="31351">MTSTTDMAGHPDVAEISDLTEGLLEPSRSADIQRHLDECELCADVHASLEEIRGLLGSVPGPTRMPTDVAERIDAALAAEALLNATAPDDTDSSALVGSARSVGDTDEDTHVSRETSPAADRPAGHARSSTTGPGRKERKRTGRRRIAVLGTVFTVAALGFGSVLVATLNDGKPPATEAQKSTGPDTFSESGLQNQVSGLLKKQGTESGSHAPRSLGVDGGSNQPKVFTQPSIPDCVSEGIGRTDAPLATQQGTYKGTGALLVVMPDANAGSQVIAYIVDSTCVTHPSSGKAKVLLTRSYNQP</sequence>
<gene>
    <name evidence="5" type="ORF">MQN93_13765</name>
</gene>
<dbReference type="InterPro" id="IPR041916">
    <property type="entry name" value="Anti_sigma_zinc_sf"/>
</dbReference>
<keyword evidence="1" id="KW-0805">Transcription regulation</keyword>
<feature type="compositionally biased region" description="Polar residues" evidence="3">
    <location>
        <begin position="179"/>
        <end position="198"/>
    </location>
</feature>
<comment type="caution">
    <text evidence="5">The sequence shown here is derived from an EMBL/GenBank/DDBJ whole genome shotgun (WGS) entry which is preliminary data.</text>
</comment>
<organism evidence="5 6">
    <name type="scientific">Streptomyces spinosisporus</name>
    <dbReference type="NCBI Taxonomy" id="2927582"/>
    <lineage>
        <taxon>Bacteria</taxon>
        <taxon>Bacillati</taxon>
        <taxon>Actinomycetota</taxon>
        <taxon>Actinomycetes</taxon>
        <taxon>Kitasatosporales</taxon>
        <taxon>Streptomycetaceae</taxon>
        <taxon>Streptomyces</taxon>
    </lineage>
</organism>
<feature type="transmembrane region" description="Helical" evidence="4">
    <location>
        <begin position="147"/>
        <end position="169"/>
    </location>
</feature>
<dbReference type="RefSeq" id="WP_242709690.1">
    <property type="nucleotide sequence ID" value="NZ_JALDAX010000004.1"/>
</dbReference>